<dbReference type="InterPro" id="IPR013087">
    <property type="entry name" value="Znf_C2H2_type"/>
</dbReference>
<evidence type="ECO:0000259" key="3">
    <source>
        <dbReference type="PROSITE" id="PS50157"/>
    </source>
</evidence>
<dbReference type="AlphaFoldDB" id="A0A060TCG8"/>
<reference evidence="4" key="2">
    <citation type="submission" date="2014-06" db="EMBL/GenBank/DDBJ databases">
        <title>The complete genome of Blastobotrys (Arxula) adeninivorans LS3 - a yeast of biotechnological interest.</title>
        <authorList>
            <person name="Kunze G."/>
            <person name="Gaillardin C."/>
            <person name="Czernicka M."/>
            <person name="Durrens P."/>
            <person name="Martin T."/>
            <person name="Boer E."/>
            <person name="Gabaldon T."/>
            <person name="Cruz J."/>
            <person name="Talla E."/>
            <person name="Marck C."/>
            <person name="Goffeau A."/>
            <person name="Barbe V."/>
            <person name="Baret P."/>
            <person name="Baronian K."/>
            <person name="Beier S."/>
            <person name="Bleykasten C."/>
            <person name="Bode R."/>
            <person name="Casaregola S."/>
            <person name="Despons L."/>
            <person name="Fairhead C."/>
            <person name="Giersberg M."/>
            <person name="Gierski P."/>
            <person name="Hahnel U."/>
            <person name="Hartmann A."/>
            <person name="Jankowska D."/>
            <person name="Jubin C."/>
            <person name="Jung P."/>
            <person name="Lafontaine I."/>
            <person name="Leh-Louis V."/>
            <person name="Lemaire M."/>
            <person name="Marcet-Houben M."/>
            <person name="Mascher M."/>
            <person name="Morel G."/>
            <person name="Richard G.-F."/>
            <person name="Riechen J."/>
            <person name="Sacerdot C."/>
            <person name="Sarkar A."/>
            <person name="Savel G."/>
            <person name="Schacherer J."/>
            <person name="Sherman D."/>
            <person name="Straub M.-L."/>
            <person name="Stein N."/>
            <person name="Thierry A."/>
            <person name="Trautwein-Schult A."/>
            <person name="Westhof E."/>
            <person name="Worch S."/>
            <person name="Dujon B."/>
            <person name="Souciet J.-L."/>
            <person name="Wincker P."/>
            <person name="Scholz U."/>
            <person name="Neuveglise N."/>
        </authorList>
    </citation>
    <scope>NUCLEOTIDE SEQUENCE</scope>
    <source>
        <strain evidence="4">LS3</strain>
    </source>
</reference>
<dbReference type="PANTHER" id="PTHR21354:SF0">
    <property type="entry name" value="ZINC FINGER PROTEIN 511"/>
    <property type="match status" value="1"/>
</dbReference>
<evidence type="ECO:0000313" key="4">
    <source>
        <dbReference type="EMBL" id="CDP36906.1"/>
    </source>
</evidence>
<organism evidence="4">
    <name type="scientific">Blastobotrys adeninivorans</name>
    <name type="common">Yeast</name>
    <name type="synonym">Arxula adeninivorans</name>
    <dbReference type="NCBI Taxonomy" id="409370"/>
    <lineage>
        <taxon>Eukaryota</taxon>
        <taxon>Fungi</taxon>
        <taxon>Dikarya</taxon>
        <taxon>Ascomycota</taxon>
        <taxon>Saccharomycotina</taxon>
        <taxon>Dipodascomycetes</taxon>
        <taxon>Dipodascales</taxon>
        <taxon>Trichomonascaceae</taxon>
        <taxon>Blastobotrys</taxon>
    </lineage>
</organism>
<keyword evidence="1" id="KW-0479">Metal-binding</keyword>
<gene>
    <name evidence="4" type="ORF">GNLVRS02_ARAD1B23738g</name>
</gene>
<dbReference type="PhylomeDB" id="A0A060TCG8"/>
<sequence length="153" mass="17541">MKRSLETDADEAQGPESKSVLLQNELPVSSTDSGCIVCSIPPCSKHPKQFSSTKDFEAHYYRYHGFVCSECKRTFPTEHILNLHVTENHDSFAQAKKARGDKIYGCFVPTCDRFCSEERTRRRHVIDKHGYPPNYYFKVVKYGLQRGQMSLLG</sequence>
<dbReference type="PANTHER" id="PTHR21354">
    <property type="entry name" value="ZINC FINGER PROTEIN 511"/>
    <property type="match status" value="1"/>
</dbReference>
<dbReference type="SMART" id="SM00355">
    <property type="entry name" value="ZnF_C2H2"/>
    <property type="match status" value="3"/>
</dbReference>
<dbReference type="InterPro" id="IPR039258">
    <property type="entry name" value="ZNF511"/>
</dbReference>
<accession>A0A060TCG8</accession>
<name>A0A060TCG8_BLAAD</name>
<evidence type="ECO:0000256" key="1">
    <source>
        <dbReference type="PROSITE-ProRule" id="PRU00042"/>
    </source>
</evidence>
<dbReference type="GO" id="GO:0008270">
    <property type="term" value="F:zinc ion binding"/>
    <property type="evidence" value="ECO:0007669"/>
    <property type="project" value="UniProtKB-KW"/>
</dbReference>
<dbReference type="PROSITE" id="PS50157">
    <property type="entry name" value="ZINC_FINGER_C2H2_2"/>
    <property type="match status" value="1"/>
</dbReference>
<keyword evidence="1" id="KW-0863">Zinc-finger</keyword>
<dbReference type="PROSITE" id="PS00028">
    <property type="entry name" value="ZINC_FINGER_C2H2_1"/>
    <property type="match status" value="1"/>
</dbReference>
<proteinExistence type="predicted"/>
<dbReference type="EMBL" id="HG937692">
    <property type="protein sequence ID" value="CDP36906.1"/>
    <property type="molecule type" value="Genomic_DNA"/>
</dbReference>
<feature type="region of interest" description="Disordered" evidence="2">
    <location>
        <begin position="1"/>
        <end position="22"/>
    </location>
</feature>
<protein>
    <submittedName>
        <fullName evidence="4">ARAD1B23738p</fullName>
    </submittedName>
</protein>
<keyword evidence="1" id="KW-0862">Zinc</keyword>
<reference evidence="4" key="1">
    <citation type="submission" date="2014-02" db="EMBL/GenBank/DDBJ databases">
        <authorList>
            <person name="Genoscope - CEA"/>
        </authorList>
    </citation>
    <scope>NUCLEOTIDE SEQUENCE</scope>
    <source>
        <strain evidence="4">LS3</strain>
    </source>
</reference>
<evidence type="ECO:0000256" key="2">
    <source>
        <dbReference type="SAM" id="MobiDB-lite"/>
    </source>
</evidence>
<feature type="domain" description="C2H2-type" evidence="3">
    <location>
        <begin position="66"/>
        <end position="89"/>
    </location>
</feature>